<dbReference type="GO" id="GO:0003677">
    <property type="term" value="F:DNA binding"/>
    <property type="evidence" value="ECO:0007669"/>
    <property type="project" value="UniProtKB-UniRule"/>
</dbReference>
<name>A0A926HN78_9FIRM</name>
<feature type="domain" description="HTH tetR-type" evidence="3">
    <location>
        <begin position="3"/>
        <end position="63"/>
    </location>
</feature>
<evidence type="ECO:0000313" key="5">
    <source>
        <dbReference type="Proteomes" id="UP000654279"/>
    </source>
</evidence>
<evidence type="ECO:0000313" key="4">
    <source>
        <dbReference type="EMBL" id="MBC8529908.1"/>
    </source>
</evidence>
<proteinExistence type="predicted"/>
<dbReference type="Proteomes" id="UP000654279">
    <property type="component" value="Unassembled WGS sequence"/>
</dbReference>
<dbReference type="Pfam" id="PF14278">
    <property type="entry name" value="TetR_C_8"/>
    <property type="match status" value="1"/>
</dbReference>
<dbReference type="PROSITE" id="PS50977">
    <property type="entry name" value="HTH_TETR_2"/>
    <property type="match status" value="1"/>
</dbReference>
<dbReference type="EMBL" id="JACRSO010000005">
    <property type="protein sequence ID" value="MBC8529908.1"/>
    <property type="molecule type" value="Genomic_DNA"/>
</dbReference>
<gene>
    <name evidence="4" type="ORF">H8699_10755</name>
</gene>
<comment type="caution">
    <text evidence="4">The sequence shown here is derived from an EMBL/GenBank/DDBJ whole genome shotgun (WGS) entry which is preliminary data.</text>
</comment>
<dbReference type="InterPro" id="IPR001647">
    <property type="entry name" value="HTH_TetR"/>
</dbReference>
<evidence type="ECO:0000256" key="2">
    <source>
        <dbReference type="PROSITE-ProRule" id="PRU00335"/>
    </source>
</evidence>
<evidence type="ECO:0000256" key="1">
    <source>
        <dbReference type="ARBA" id="ARBA00023125"/>
    </source>
</evidence>
<feature type="DNA-binding region" description="H-T-H motif" evidence="2">
    <location>
        <begin position="26"/>
        <end position="45"/>
    </location>
</feature>
<dbReference type="SUPFAM" id="SSF46689">
    <property type="entry name" value="Homeodomain-like"/>
    <property type="match status" value="1"/>
</dbReference>
<dbReference type="InterPro" id="IPR009057">
    <property type="entry name" value="Homeodomain-like_sf"/>
</dbReference>
<evidence type="ECO:0000259" key="3">
    <source>
        <dbReference type="PROSITE" id="PS50977"/>
    </source>
</evidence>
<dbReference type="AlphaFoldDB" id="A0A926HN78"/>
<sequence>MAQFTKQAIVASFVKLLGQKPLHKITVKDVVEDCGVNRNTFYYYFQDIYALLDEVFQEETRAVLEQGEPFTSWQEGVLHAITFARENKKAIYHIYNSMGRERLRTYLDDVIAKVALEYVQQEARGLNVCQEDIELLAEFYKHALSGMVIEWIRRDMTTEAEPMILNLARLSEGALRAMLEKNGRRNSDAPEDA</sequence>
<accession>A0A926HN78</accession>
<keyword evidence="5" id="KW-1185">Reference proteome</keyword>
<organism evidence="4 5">
    <name type="scientific">Luoshenia tenuis</name>
    <dbReference type="NCBI Taxonomy" id="2763654"/>
    <lineage>
        <taxon>Bacteria</taxon>
        <taxon>Bacillati</taxon>
        <taxon>Bacillota</taxon>
        <taxon>Clostridia</taxon>
        <taxon>Christensenellales</taxon>
        <taxon>Christensenellaceae</taxon>
        <taxon>Luoshenia</taxon>
    </lineage>
</organism>
<dbReference type="Pfam" id="PF00440">
    <property type="entry name" value="TetR_N"/>
    <property type="match status" value="1"/>
</dbReference>
<keyword evidence="1 2" id="KW-0238">DNA-binding</keyword>
<dbReference type="RefSeq" id="WP_249285689.1">
    <property type="nucleotide sequence ID" value="NZ_JACRSO010000005.1"/>
</dbReference>
<dbReference type="InterPro" id="IPR039532">
    <property type="entry name" value="TetR_C_Firmicutes"/>
</dbReference>
<dbReference type="PANTHER" id="PTHR43479:SF7">
    <property type="entry name" value="TETR-FAMILY TRANSCRIPTIONAL REGULATOR"/>
    <property type="match status" value="1"/>
</dbReference>
<dbReference type="Gene3D" id="1.10.357.10">
    <property type="entry name" value="Tetracycline Repressor, domain 2"/>
    <property type="match status" value="1"/>
</dbReference>
<dbReference type="PANTHER" id="PTHR43479">
    <property type="entry name" value="ACREF/ENVCD OPERON REPRESSOR-RELATED"/>
    <property type="match status" value="1"/>
</dbReference>
<dbReference type="InterPro" id="IPR050624">
    <property type="entry name" value="HTH-type_Tx_Regulator"/>
</dbReference>
<reference evidence="4" key="1">
    <citation type="submission" date="2020-08" db="EMBL/GenBank/DDBJ databases">
        <title>Genome public.</title>
        <authorList>
            <person name="Liu C."/>
            <person name="Sun Q."/>
        </authorList>
    </citation>
    <scope>NUCLEOTIDE SEQUENCE</scope>
    <source>
        <strain evidence="4">NSJ-44</strain>
    </source>
</reference>
<protein>
    <submittedName>
        <fullName evidence="4">TetR/AcrR family transcriptional regulator</fullName>
    </submittedName>
</protein>